<dbReference type="EMBL" id="ML732410">
    <property type="protein sequence ID" value="KAB8068192.1"/>
    <property type="molecule type" value="Genomic_DNA"/>
</dbReference>
<evidence type="ECO:0000313" key="2">
    <source>
        <dbReference type="EMBL" id="KAB8068192.1"/>
    </source>
</evidence>
<proteinExistence type="predicted"/>
<accession>A0A5N5WME1</accession>
<reference evidence="2 3" key="1">
    <citation type="submission" date="2019-04" db="EMBL/GenBank/DDBJ databases">
        <title>Friends and foes A comparative genomics study of 23 Aspergillus species from section Flavi.</title>
        <authorList>
            <consortium name="DOE Joint Genome Institute"/>
            <person name="Kjaerbolling I."/>
            <person name="Vesth T."/>
            <person name="Frisvad J.C."/>
            <person name="Nybo J.L."/>
            <person name="Theobald S."/>
            <person name="Kildgaard S."/>
            <person name="Isbrandt T."/>
            <person name="Kuo A."/>
            <person name="Sato A."/>
            <person name="Lyhne E.K."/>
            <person name="Kogle M.E."/>
            <person name="Wiebenga A."/>
            <person name="Kun R.S."/>
            <person name="Lubbers R.J."/>
            <person name="Makela M.R."/>
            <person name="Barry K."/>
            <person name="Chovatia M."/>
            <person name="Clum A."/>
            <person name="Daum C."/>
            <person name="Haridas S."/>
            <person name="He G."/>
            <person name="LaButti K."/>
            <person name="Lipzen A."/>
            <person name="Mondo S."/>
            <person name="Riley R."/>
            <person name="Salamov A."/>
            <person name="Simmons B.A."/>
            <person name="Magnuson J.K."/>
            <person name="Henrissat B."/>
            <person name="Mortensen U.H."/>
            <person name="Larsen T.O."/>
            <person name="Devries R.P."/>
            <person name="Grigoriev I.V."/>
            <person name="Machida M."/>
            <person name="Baker S.E."/>
            <person name="Andersen M.R."/>
        </authorList>
    </citation>
    <scope>NUCLEOTIDE SEQUENCE [LARGE SCALE GENOMIC DNA]</scope>
    <source>
        <strain evidence="2 3">CBS 151.66</strain>
    </source>
</reference>
<evidence type="ECO:0000313" key="3">
    <source>
        <dbReference type="Proteomes" id="UP000326565"/>
    </source>
</evidence>
<dbReference type="PANTHER" id="PTHR40627:SF5">
    <property type="entry name" value="INDOLE PRENYLTRANSFERASE TDIB"/>
    <property type="match status" value="1"/>
</dbReference>
<dbReference type="NCBIfam" id="TIGR03429">
    <property type="entry name" value="arom_pren_DMATS"/>
    <property type="match status" value="1"/>
</dbReference>
<keyword evidence="1 2" id="KW-0808">Transferase</keyword>
<gene>
    <name evidence="2" type="ORF">BDV29DRAFT_162605</name>
</gene>
<dbReference type="AlphaFoldDB" id="A0A5N5WME1"/>
<organism evidence="2 3">
    <name type="scientific">Aspergillus leporis</name>
    <dbReference type="NCBI Taxonomy" id="41062"/>
    <lineage>
        <taxon>Eukaryota</taxon>
        <taxon>Fungi</taxon>
        <taxon>Dikarya</taxon>
        <taxon>Ascomycota</taxon>
        <taxon>Pezizomycotina</taxon>
        <taxon>Eurotiomycetes</taxon>
        <taxon>Eurotiomycetidae</taxon>
        <taxon>Eurotiales</taxon>
        <taxon>Aspergillaceae</taxon>
        <taxon>Aspergillus</taxon>
        <taxon>Aspergillus subgen. Circumdati</taxon>
    </lineage>
</organism>
<dbReference type="SFLD" id="SFLDS00036">
    <property type="entry name" value="Aromatic_Prenyltransferase"/>
    <property type="match status" value="1"/>
</dbReference>
<dbReference type="PANTHER" id="PTHR40627">
    <property type="entry name" value="INDOLE PRENYLTRANSFERASE TDIB-RELATED"/>
    <property type="match status" value="1"/>
</dbReference>
<dbReference type="OrthoDB" id="5392033at2759"/>
<dbReference type="Proteomes" id="UP000326565">
    <property type="component" value="Unassembled WGS sequence"/>
</dbReference>
<dbReference type="Pfam" id="PF11991">
    <property type="entry name" value="Trp_DMAT"/>
    <property type="match status" value="1"/>
</dbReference>
<protein>
    <submittedName>
        <fullName evidence="2">Aromatic prenyltransferase</fullName>
    </submittedName>
</protein>
<dbReference type="InterPro" id="IPR033964">
    <property type="entry name" value="ABBA"/>
</dbReference>
<sequence length="437" mass="47969">MATQTIALLPDGVAESEPNVKAPATEYWSQHLRSVMVPLLKAAGAYTPSDQASHLHFMDEHIAPNLGPLPTEPHAPYTCPSSLVGSPFDPSLNITSSGKAKVRFDFDIIGPAERTGADPFAEHLSRETLRRLASIVGADTRWMEGLMSAIYLSPSETEAALARMPPGIAIPPSSVGFDFDGPKRTLKFYIPGVRKAIATGRPSTDIILEALRGLEPLGSELVPGLDLLAAYLANCQNDAMLMLVGIDCVDPITHKDARVKCYLHTSSNAFDVVRDVLTLGGRLNDETAHKRVDILRSIWPLLLNEPEGPHTADDAWSKPERINRTGYSGIQYTIEITPGKEIPDTKIYVPLFQYTDSAEVAEKNFETVLKELDNEWGHTGRYREAMETVFGKERDYGATYASFSYSEKKGVYTTSYFAKPIKEEGSGLAGEFGLRQH</sequence>
<name>A0A5N5WME1_9EURO</name>
<dbReference type="GO" id="GO:0016765">
    <property type="term" value="F:transferase activity, transferring alkyl or aryl (other than methyl) groups"/>
    <property type="evidence" value="ECO:0007669"/>
    <property type="project" value="InterPro"/>
</dbReference>
<dbReference type="CDD" id="cd13929">
    <property type="entry name" value="PT-DMATS_CymD"/>
    <property type="match status" value="1"/>
</dbReference>
<evidence type="ECO:0000256" key="1">
    <source>
        <dbReference type="ARBA" id="ARBA00022679"/>
    </source>
</evidence>
<keyword evidence="3" id="KW-1185">Reference proteome</keyword>
<dbReference type="GO" id="GO:0009820">
    <property type="term" value="P:alkaloid metabolic process"/>
    <property type="evidence" value="ECO:0007669"/>
    <property type="project" value="InterPro"/>
</dbReference>
<dbReference type="SFLD" id="SFLDG01162">
    <property type="entry name" value="I"/>
    <property type="match status" value="1"/>
</dbReference>
<dbReference type="InterPro" id="IPR017795">
    <property type="entry name" value="ABBA_NscD-like"/>
</dbReference>